<protein>
    <submittedName>
        <fullName evidence="2">Uncharacterized protein</fullName>
    </submittedName>
</protein>
<dbReference type="VEuPathDB" id="VectorBase:AQUA014871"/>
<dbReference type="EnsemblMetazoa" id="AQUA014871-RA">
    <property type="protein sequence ID" value="AQUA014871-PA"/>
    <property type="gene ID" value="AQUA014871"/>
</dbReference>
<organism evidence="2 3">
    <name type="scientific">Anopheles quadriannulatus</name>
    <name type="common">Mosquito</name>
    <dbReference type="NCBI Taxonomy" id="34691"/>
    <lineage>
        <taxon>Eukaryota</taxon>
        <taxon>Metazoa</taxon>
        <taxon>Ecdysozoa</taxon>
        <taxon>Arthropoda</taxon>
        <taxon>Hexapoda</taxon>
        <taxon>Insecta</taxon>
        <taxon>Pterygota</taxon>
        <taxon>Neoptera</taxon>
        <taxon>Endopterygota</taxon>
        <taxon>Diptera</taxon>
        <taxon>Nematocera</taxon>
        <taxon>Culicoidea</taxon>
        <taxon>Culicidae</taxon>
        <taxon>Anophelinae</taxon>
        <taxon>Anopheles</taxon>
    </lineage>
</organism>
<feature type="compositionally biased region" description="Basic and acidic residues" evidence="1">
    <location>
        <begin position="58"/>
        <end position="74"/>
    </location>
</feature>
<name>A0A182XSR4_ANOQN</name>
<feature type="compositionally biased region" description="Polar residues" evidence="1">
    <location>
        <begin position="46"/>
        <end position="57"/>
    </location>
</feature>
<keyword evidence="3" id="KW-1185">Reference proteome</keyword>
<accession>A0A182XSR4</accession>
<reference evidence="2" key="1">
    <citation type="submission" date="2020-05" db="UniProtKB">
        <authorList>
            <consortium name="EnsemblMetazoa"/>
        </authorList>
    </citation>
    <scope>IDENTIFICATION</scope>
    <source>
        <strain evidence="2">SANGQUA</strain>
    </source>
</reference>
<dbReference type="AlphaFoldDB" id="A0A182XSR4"/>
<evidence type="ECO:0000313" key="2">
    <source>
        <dbReference type="EnsemblMetazoa" id="AQUA014871-PA"/>
    </source>
</evidence>
<evidence type="ECO:0000256" key="1">
    <source>
        <dbReference type="SAM" id="MobiDB-lite"/>
    </source>
</evidence>
<sequence>MPYRVRIERPQDRWEVVYFQQQGRCRQHDKGKALPDVAALLALQKAPQNPTEGTTHTCARESGKRHTNSTERKASPANAHHLPVTMFAFMLYE</sequence>
<evidence type="ECO:0000313" key="3">
    <source>
        <dbReference type="Proteomes" id="UP000076407"/>
    </source>
</evidence>
<feature type="region of interest" description="Disordered" evidence="1">
    <location>
        <begin position="45"/>
        <end position="79"/>
    </location>
</feature>
<dbReference type="Proteomes" id="UP000076407">
    <property type="component" value="Unassembled WGS sequence"/>
</dbReference>
<proteinExistence type="predicted"/>